<dbReference type="SUPFAM" id="SSF51735">
    <property type="entry name" value="NAD(P)-binding Rossmann-fold domains"/>
    <property type="match status" value="1"/>
</dbReference>
<gene>
    <name evidence="4" type="primary">Rdh7_3</name>
    <name evidence="4" type="ORF">N1851_030636</name>
</gene>
<dbReference type="Pfam" id="PF00106">
    <property type="entry name" value="adh_short"/>
    <property type="match status" value="1"/>
</dbReference>
<name>A0AA47M551_MERPO</name>
<dbReference type="PRINTS" id="PR00080">
    <property type="entry name" value="SDRFAMILY"/>
</dbReference>
<reference evidence="4" key="1">
    <citation type="journal article" date="2023" name="Front. Mar. Sci.">
        <title>A new Merluccius polli reference genome to investigate the effects of global change in West African waters.</title>
        <authorList>
            <person name="Mateo J.L."/>
            <person name="Blanco-Fernandez C."/>
            <person name="Garcia-Vazquez E."/>
            <person name="Machado-Schiaffino G."/>
        </authorList>
    </citation>
    <scope>NUCLEOTIDE SEQUENCE</scope>
    <source>
        <strain evidence="4">C29</strain>
        <tissue evidence="4">Fin</tissue>
    </source>
</reference>
<keyword evidence="2" id="KW-0560">Oxidoreductase</keyword>
<evidence type="ECO:0000313" key="5">
    <source>
        <dbReference type="Proteomes" id="UP001174136"/>
    </source>
</evidence>
<dbReference type="FunFam" id="3.40.50.720:FF:000074">
    <property type="entry name" value="Retinol dehydrogenase type 1"/>
    <property type="match status" value="1"/>
</dbReference>
<dbReference type="InterPro" id="IPR002347">
    <property type="entry name" value="SDR_fam"/>
</dbReference>
<dbReference type="PRINTS" id="PR00081">
    <property type="entry name" value="GDHRDH"/>
</dbReference>
<dbReference type="PANTHER" id="PTHR43313">
    <property type="entry name" value="SHORT-CHAIN DEHYDROGENASE/REDUCTASE FAMILY 9C"/>
    <property type="match status" value="1"/>
</dbReference>
<evidence type="ECO:0000256" key="1">
    <source>
        <dbReference type="ARBA" id="ARBA00006484"/>
    </source>
</evidence>
<sequence>MDTRLFSTERACEARLVVAHPLAYALSPITGQRWGLCPVEEHCLPDETLNCGPDSLWSLKDPVAFITRVGVLTPEADAFMPSCEEYVAVACVLISVAVLCWYARDAYQLDDLHAKHVLITGCDSGFGNLLARQLDRKDVSVIAACLTDAGAAQLAAASSRRLRTVVLNVTDGESIRRAVQFVSAEVGDRGLWGLVNNAGCLGPLGPIDWLQLEDFSAALDVNLMGMIGVTLQFLPLLKVARGRVVNMSSIMGRLSFMSGGYCISKCGVQSFSDSLRLDMRHFGMKVSIIEPGGFKTAVTRMDLIEKDVKRLWDRLPQDIRDTYGPKYVDDYLRYQAFTLNIVRNSDLSKVTNCMEHALTARYPRARYGVGWDAKLFWIPLSYFPTCVGDLICSRLFPAPKATSLSSLTRVAVSLKVSSVGEKEV</sequence>
<accession>A0AA47M551</accession>
<dbReference type="GO" id="GO:0008202">
    <property type="term" value="P:steroid metabolic process"/>
    <property type="evidence" value="ECO:0007669"/>
    <property type="project" value="TreeGrafter"/>
</dbReference>
<dbReference type="Gene3D" id="3.40.50.720">
    <property type="entry name" value="NAD(P)-binding Rossmann-like Domain"/>
    <property type="match status" value="1"/>
</dbReference>
<evidence type="ECO:0000256" key="3">
    <source>
        <dbReference type="RuleBase" id="RU000363"/>
    </source>
</evidence>
<protein>
    <submittedName>
        <fullName evidence="4">Retinol dehydrogenase 7</fullName>
    </submittedName>
</protein>
<proteinExistence type="inferred from homology"/>
<keyword evidence="5" id="KW-1185">Reference proteome</keyword>
<comment type="caution">
    <text evidence="4">The sequence shown here is derived from an EMBL/GenBank/DDBJ whole genome shotgun (WGS) entry which is preliminary data.</text>
</comment>
<evidence type="ECO:0000313" key="4">
    <source>
        <dbReference type="EMBL" id="KAK0133830.1"/>
    </source>
</evidence>
<dbReference type="EMBL" id="JAOPHQ010005816">
    <property type="protein sequence ID" value="KAK0133830.1"/>
    <property type="molecule type" value="Genomic_DNA"/>
</dbReference>
<dbReference type="AlphaFoldDB" id="A0AA47M551"/>
<dbReference type="InterPro" id="IPR036291">
    <property type="entry name" value="NAD(P)-bd_dom_sf"/>
</dbReference>
<organism evidence="4 5">
    <name type="scientific">Merluccius polli</name>
    <name type="common">Benguela hake</name>
    <name type="synonym">Merluccius cadenati</name>
    <dbReference type="NCBI Taxonomy" id="89951"/>
    <lineage>
        <taxon>Eukaryota</taxon>
        <taxon>Metazoa</taxon>
        <taxon>Chordata</taxon>
        <taxon>Craniata</taxon>
        <taxon>Vertebrata</taxon>
        <taxon>Euteleostomi</taxon>
        <taxon>Actinopterygii</taxon>
        <taxon>Neopterygii</taxon>
        <taxon>Teleostei</taxon>
        <taxon>Neoteleostei</taxon>
        <taxon>Acanthomorphata</taxon>
        <taxon>Zeiogadaria</taxon>
        <taxon>Gadariae</taxon>
        <taxon>Gadiformes</taxon>
        <taxon>Gadoidei</taxon>
        <taxon>Merlucciidae</taxon>
        <taxon>Merluccius</taxon>
    </lineage>
</organism>
<dbReference type="PANTHER" id="PTHR43313:SF47">
    <property type="entry name" value="RETINOL DEHYDROGENASE 7"/>
    <property type="match status" value="1"/>
</dbReference>
<evidence type="ECO:0000256" key="2">
    <source>
        <dbReference type="ARBA" id="ARBA00023002"/>
    </source>
</evidence>
<dbReference type="GO" id="GO:0016491">
    <property type="term" value="F:oxidoreductase activity"/>
    <property type="evidence" value="ECO:0007669"/>
    <property type="project" value="UniProtKB-KW"/>
</dbReference>
<comment type="similarity">
    <text evidence="1 3">Belongs to the short-chain dehydrogenases/reductases (SDR) family.</text>
</comment>
<dbReference type="Proteomes" id="UP001174136">
    <property type="component" value="Unassembled WGS sequence"/>
</dbReference>